<evidence type="ECO:0000313" key="2">
    <source>
        <dbReference type="EMBL" id="HIT38423.1"/>
    </source>
</evidence>
<dbReference type="Gene3D" id="1.10.1200.10">
    <property type="entry name" value="ACP-like"/>
    <property type="match status" value="1"/>
</dbReference>
<evidence type="ECO:0000313" key="3">
    <source>
        <dbReference type="Proteomes" id="UP000886722"/>
    </source>
</evidence>
<dbReference type="InterPro" id="IPR036736">
    <property type="entry name" value="ACP-like_sf"/>
</dbReference>
<dbReference type="EMBL" id="DVKT01000001">
    <property type="protein sequence ID" value="HIT38423.1"/>
    <property type="molecule type" value="Genomic_DNA"/>
</dbReference>
<gene>
    <name evidence="2" type="ORF">IAD06_00060</name>
</gene>
<reference evidence="2" key="2">
    <citation type="journal article" date="2021" name="PeerJ">
        <title>Extensive microbial diversity within the chicken gut microbiome revealed by metagenomics and culture.</title>
        <authorList>
            <person name="Gilroy R."/>
            <person name="Ravi A."/>
            <person name="Getino M."/>
            <person name="Pursley I."/>
            <person name="Horton D.L."/>
            <person name="Alikhan N.F."/>
            <person name="Baker D."/>
            <person name="Gharbi K."/>
            <person name="Hall N."/>
            <person name="Watson M."/>
            <person name="Adriaenssens E.M."/>
            <person name="Foster-Nyarko E."/>
            <person name="Jarju S."/>
            <person name="Secka A."/>
            <person name="Antonio M."/>
            <person name="Oren A."/>
            <person name="Chaudhuri R.R."/>
            <person name="La Ragione R."/>
            <person name="Hildebrand F."/>
            <person name="Pallen M.J."/>
        </authorList>
    </citation>
    <scope>NUCLEOTIDE SEQUENCE</scope>
    <source>
        <strain evidence="2">21143</strain>
    </source>
</reference>
<organism evidence="2 3">
    <name type="scientific">Candidatus Caccoplasma intestinavium</name>
    <dbReference type="NCBI Taxonomy" id="2840716"/>
    <lineage>
        <taxon>Bacteria</taxon>
        <taxon>Pseudomonadati</taxon>
        <taxon>Bacteroidota</taxon>
        <taxon>Bacteroidia</taxon>
        <taxon>Bacteroidales</taxon>
        <taxon>Bacteroidaceae</taxon>
        <taxon>Bacteroidaceae incertae sedis</taxon>
        <taxon>Candidatus Caccoplasma</taxon>
    </lineage>
</organism>
<feature type="region of interest" description="Disordered" evidence="1">
    <location>
        <begin position="53"/>
        <end position="76"/>
    </location>
</feature>
<feature type="compositionally biased region" description="Polar residues" evidence="1">
    <location>
        <begin position="60"/>
        <end position="71"/>
    </location>
</feature>
<accession>A0A9D1GCM1</accession>
<reference evidence="2" key="1">
    <citation type="submission" date="2020-10" db="EMBL/GenBank/DDBJ databases">
        <authorList>
            <person name="Gilroy R."/>
        </authorList>
    </citation>
    <scope>NUCLEOTIDE SEQUENCE</scope>
    <source>
        <strain evidence="2">21143</strain>
    </source>
</reference>
<dbReference type="AlphaFoldDB" id="A0A9D1GCM1"/>
<dbReference type="Proteomes" id="UP000886722">
    <property type="component" value="Unassembled WGS sequence"/>
</dbReference>
<sequence>MNTASTAIKKIIAEYLDSEPSEINDELRLCDLGLDEVDIEELWFSIEDELETTCDKTESNPDSTQPFSESFSPIMPDDTVGNLIAFFKKRQ</sequence>
<protein>
    <recommendedName>
        <fullName evidence="4">Acyl carrier protein</fullName>
    </recommendedName>
</protein>
<dbReference type="SUPFAM" id="SSF47336">
    <property type="entry name" value="ACP-like"/>
    <property type="match status" value="1"/>
</dbReference>
<evidence type="ECO:0000256" key="1">
    <source>
        <dbReference type="SAM" id="MobiDB-lite"/>
    </source>
</evidence>
<name>A0A9D1GCM1_9BACT</name>
<evidence type="ECO:0008006" key="4">
    <source>
        <dbReference type="Google" id="ProtNLM"/>
    </source>
</evidence>
<proteinExistence type="predicted"/>
<comment type="caution">
    <text evidence="2">The sequence shown here is derived from an EMBL/GenBank/DDBJ whole genome shotgun (WGS) entry which is preliminary data.</text>
</comment>